<reference evidence="2" key="1">
    <citation type="journal article" date="2007" name="Proc. Natl. Acad. Sci. U.S.A.">
        <title>Genome sequencing reveals complex secondary metabolome in the marine actinomycete Salinispora tropica.</title>
        <authorList>
            <person name="Udwary D.W."/>
            <person name="Zeigler L."/>
            <person name="Asolkar R.N."/>
            <person name="Singan V."/>
            <person name="Lapidus A."/>
            <person name="Fenical W."/>
            <person name="Jensen P.R."/>
            <person name="Moore B.S."/>
        </authorList>
    </citation>
    <scope>NUCLEOTIDE SEQUENCE [LARGE SCALE GENOMIC DNA]</scope>
    <source>
        <strain evidence="2">ATCC BAA-916 / DSM 44818 / CNB-440</strain>
    </source>
</reference>
<proteinExistence type="predicted"/>
<dbReference type="HOGENOM" id="CLU_2248234_0_0_11"/>
<evidence type="ECO:0000313" key="2">
    <source>
        <dbReference type="Proteomes" id="UP000000235"/>
    </source>
</evidence>
<accession>A4X8J8</accession>
<dbReference type="STRING" id="369723.Strop_2756"/>
<dbReference type="AlphaFoldDB" id="A4X8J8"/>
<protein>
    <submittedName>
        <fullName evidence="1">Uncharacterized protein</fullName>
    </submittedName>
</protein>
<dbReference type="Proteomes" id="UP000000235">
    <property type="component" value="Chromosome"/>
</dbReference>
<dbReference type="RefSeq" id="WP_012013979.1">
    <property type="nucleotide sequence ID" value="NC_009380.1"/>
</dbReference>
<evidence type="ECO:0000313" key="1">
    <source>
        <dbReference type="EMBL" id="ABP55198.1"/>
    </source>
</evidence>
<keyword evidence="2" id="KW-1185">Reference proteome</keyword>
<dbReference type="KEGG" id="stp:Strop_2756"/>
<organism evidence="1 2">
    <name type="scientific">Salinispora tropica (strain ATCC BAA-916 / DSM 44818 / JCM 13857 / NBRC 105044 / CNB-440)</name>
    <dbReference type="NCBI Taxonomy" id="369723"/>
    <lineage>
        <taxon>Bacteria</taxon>
        <taxon>Bacillati</taxon>
        <taxon>Actinomycetota</taxon>
        <taxon>Actinomycetes</taxon>
        <taxon>Micromonosporales</taxon>
        <taxon>Micromonosporaceae</taxon>
        <taxon>Salinispora</taxon>
    </lineage>
</organism>
<dbReference type="EMBL" id="CP000667">
    <property type="protein sequence ID" value="ABP55198.1"/>
    <property type="molecule type" value="Genomic_DNA"/>
</dbReference>
<sequence length="104" mass="11503">MVLVPPISSIQLANRAVTEDRHRITLPAGISVPVIAAWNTEGNLLNLLAPGPCRTGERVHRLLHRFYAPDIRFLRYYPTSAGNEIRQLVVHDTPLSAGTTIDLP</sequence>
<name>A4X8J8_SALTO</name>
<gene>
    <name evidence="1" type="ordered locus">Strop_2756</name>
</gene>